<accession>A0A8T3DX37</accession>
<reference evidence="2" key="1">
    <citation type="submission" date="2021-01" db="EMBL/GenBank/DDBJ databases">
        <authorList>
            <person name="Zahm M."/>
            <person name="Roques C."/>
            <person name="Cabau C."/>
            <person name="Klopp C."/>
            <person name="Donnadieu C."/>
            <person name="Jouanno E."/>
            <person name="Lampietro C."/>
            <person name="Louis A."/>
            <person name="Herpin A."/>
            <person name="Echchiki A."/>
            <person name="Berthelot C."/>
            <person name="Parey E."/>
            <person name="Roest-Crollius H."/>
            <person name="Braasch I."/>
            <person name="Postlethwait J."/>
            <person name="Bobe J."/>
            <person name="Montfort J."/>
            <person name="Bouchez O."/>
            <person name="Begum T."/>
            <person name="Mejri S."/>
            <person name="Adams A."/>
            <person name="Chen W.-J."/>
            <person name="Guiguen Y."/>
        </authorList>
    </citation>
    <scope>NUCLEOTIDE SEQUENCE</scope>
    <source>
        <tissue evidence="2">Blood</tissue>
    </source>
</reference>
<dbReference type="EMBL" id="JAERUA010000006">
    <property type="protein sequence ID" value="KAI1898865.1"/>
    <property type="molecule type" value="Genomic_DNA"/>
</dbReference>
<dbReference type="OrthoDB" id="8889733at2759"/>
<dbReference type="Pfam" id="PF24066">
    <property type="entry name" value="Hisat_C"/>
    <property type="match status" value="1"/>
</dbReference>
<dbReference type="PROSITE" id="PS51186">
    <property type="entry name" value="GNAT"/>
    <property type="match status" value="1"/>
</dbReference>
<organism evidence="2 3">
    <name type="scientific">Albula goreensis</name>
    <dbReference type="NCBI Taxonomy" id="1534307"/>
    <lineage>
        <taxon>Eukaryota</taxon>
        <taxon>Metazoa</taxon>
        <taxon>Chordata</taxon>
        <taxon>Craniata</taxon>
        <taxon>Vertebrata</taxon>
        <taxon>Euteleostomi</taxon>
        <taxon>Actinopterygii</taxon>
        <taxon>Neopterygii</taxon>
        <taxon>Teleostei</taxon>
        <taxon>Albuliformes</taxon>
        <taxon>Albulidae</taxon>
        <taxon>Albula</taxon>
    </lineage>
</organism>
<sequence>MERTKIGESEGLTFWLAQPEDYDAVMTISEDIYGGKDYLPHRYQDWMTEPHRVVILAKKEGKLVALESGLVVDEGCTVVVEGLRVCTSERGRGMAGTIQRFTDQYIRQLYPTLRVKRLTRGDDPGPEKLAKFTLLDRRAILSLCGEAKSFDDFLSDLNAKIESEPQLVVLDEVQQVKSMLLDSEISSRLQLPGGAFIFDWQPLQPIEGNLEVLQRRNLTWLADRSVSPTFLSVHTPPYPIPYKGGSLRFNIDMFGTSQALAQRALISHLEKVRGVIHGVVLMQVYMHKSLWEGMRRFCEGNMGVQRYRDYWEQLFLERPL</sequence>
<dbReference type="AlphaFoldDB" id="A0A8T3DX37"/>
<evidence type="ECO:0000313" key="3">
    <source>
        <dbReference type="Proteomes" id="UP000829720"/>
    </source>
</evidence>
<keyword evidence="3" id="KW-1185">Reference proteome</keyword>
<comment type="caution">
    <text evidence="2">The sequence shown here is derived from an EMBL/GenBank/DDBJ whole genome shotgun (WGS) entry which is preliminary data.</text>
</comment>
<dbReference type="InterPro" id="IPR016181">
    <property type="entry name" value="Acyl_CoA_acyltransferase"/>
</dbReference>
<dbReference type="InterPro" id="IPR056483">
    <property type="entry name" value="Hisat_C"/>
</dbReference>
<dbReference type="SUPFAM" id="SSF55729">
    <property type="entry name" value="Acyl-CoA N-acyltransferases (Nat)"/>
    <property type="match status" value="1"/>
</dbReference>
<dbReference type="GO" id="GO:0016747">
    <property type="term" value="F:acyltransferase activity, transferring groups other than amino-acyl groups"/>
    <property type="evidence" value="ECO:0007669"/>
    <property type="project" value="InterPro"/>
</dbReference>
<dbReference type="Proteomes" id="UP000829720">
    <property type="component" value="Unassembled WGS sequence"/>
</dbReference>
<dbReference type="PANTHER" id="PTHR47403">
    <property type="entry name" value="LOC100145250 PROTEIN"/>
    <property type="match status" value="1"/>
</dbReference>
<feature type="domain" description="N-acetyltransferase" evidence="1">
    <location>
        <begin position="12"/>
        <end position="144"/>
    </location>
</feature>
<dbReference type="PANTHER" id="PTHR47403:SF2">
    <property type="entry name" value="N-ACETYLTRANSFERASE 16,-LIKE"/>
    <property type="match status" value="1"/>
</dbReference>
<evidence type="ECO:0000259" key="1">
    <source>
        <dbReference type="PROSITE" id="PS51186"/>
    </source>
</evidence>
<dbReference type="InterPro" id="IPR000182">
    <property type="entry name" value="GNAT_dom"/>
</dbReference>
<dbReference type="Gene3D" id="3.40.630.30">
    <property type="match status" value="1"/>
</dbReference>
<evidence type="ECO:0000313" key="2">
    <source>
        <dbReference type="EMBL" id="KAI1898865.1"/>
    </source>
</evidence>
<proteinExistence type="predicted"/>
<gene>
    <name evidence="2" type="ORF">AGOR_G00076800</name>
</gene>
<protein>
    <recommendedName>
        <fullName evidence="1">N-acetyltransferase domain-containing protein</fullName>
    </recommendedName>
</protein>
<name>A0A8T3DX37_9TELE</name>